<accession>A0ABR4EG29</accession>
<proteinExistence type="predicted"/>
<name>A0ABR4EG29_9PEZI</name>
<keyword evidence="4" id="KW-1185">Reference proteome</keyword>
<evidence type="ECO:0000256" key="1">
    <source>
        <dbReference type="SAM" id="MobiDB-lite"/>
    </source>
</evidence>
<feature type="region of interest" description="Disordered" evidence="1">
    <location>
        <begin position="124"/>
        <end position="163"/>
    </location>
</feature>
<comment type="caution">
    <text evidence="3">The sequence shown here is derived from an EMBL/GenBank/DDBJ whole genome shotgun (WGS) entry which is preliminary data.</text>
</comment>
<dbReference type="EMBL" id="JBAWTH010000057">
    <property type="protein sequence ID" value="KAL2281403.1"/>
    <property type="molecule type" value="Genomic_DNA"/>
</dbReference>
<evidence type="ECO:0000256" key="2">
    <source>
        <dbReference type="SAM" id="Phobius"/>
    </source>
</evidence>
<keyword evidence="2" id="KW-0472">Membrane</keyword>
<keyword evidence="2" id="KW-0812">Transmembrane</keyword>
<evidence type="ECO:0000313" key="4">
    <source>
        <dbReference type="Proteomes" id="UP001600888"/>
    </source>
</evidence>
<protein>
    <submittedName>
        <fullName evidence="3">Uncharacterized protein</fullName>
    </submittedName>
</protein>
<organism evidence="3 4">
    <name type="scientific">Diaporthe vaccinii</name>
    <dbReference type="NCBI Taxonomy" id="105482"/>
    <lineage>
        <taxon>Eukaryota</taxon>
        <taxon>Fungi</taxon>
        <taxon>Dikarya</taxon>
        <taxon>Ascomycota</taxon>
        <taxon>Pezizomycotina</taxon>
        <taxon>Sordariomycetes</taxon>
        <taxon>Sordariomycetidae</taxon>
        <taxon>Diaporthales</taxon>
        <taxon>Diaporthaceae</taxon>
        <taxon>Diaporthe</taxon>
        <taxon>Diaporthe eres species complex</taxon>
    </lineage>
</organism>
<feature type="region of interest" description="Disordered" evidence="1">
    <location>
        <begin position="196"/>
        <end position="219"/>
    </location>
</feature>
<evidence type="ECO:0000313" key="3">
    <source>
        <dbReference type="EMBL" id="KAL2281403.1"/>
    </source>
</evidence>
<sequence>MAWQDAAISALSIVFLIFHAIYAALTASLTAAARLGLYLLRLASWPISAFYNTLLFVFAPVIYTTRFILSPFIFVFNRLPRLEPLYIYFGSAAFVGVTFGLILMLTSSSMFAILGLYDSPDEEKARGRSHGNRLPPSPYIGGGDEEEAGFHRQRPTTPLLDSSEQEKLDALLSNLSSPDSDLGSLAVQGWRDSPNIKRKRRSAAASRIGTILEEEDDSF</sequence>
<feature type="transmembrane region" description="Helical" evidence="2">
    <location>
        <begin position="6"/>
        <end position="37"/>
    </location>
</feature>
<dbReference type="Proteomes" id="UP001600888">
    <property type="component" value="Unassembled WGS sequence"/>
</dbReference>
<gene>
    <name evidence="3" type="ORF">FJTKL_11581</name>
</gene>
<reference evidence="3 4" key="1">
    <citation type="submission" date="2024-03" db="EMBL/GenBank/DDBJ databases">
        <title>A high-quality draft genome sequence of Diaporthe vaccinii, a causative agent of upright dieback and viscid rot disease in cranberry plants.</title>
        <authorList>
            <person name="Sarrasin M."/>
            <person name="Lang B.F."/>
            <person name="Burger G."/>
        </authorList>
    </citation>
    <scope>NUCLEOTIDE SEQUENCE [LARGE SCALE GENOMIC DNA]</scope>
    <source>
        <strain evidence="3 4">IS7</strain>
    </source>
</reference>
<feature type="transmembrane region" description="Helical" evidence="2">
    <location>
        <begin position="86"/>
        <end position="117"/>
    </location>
</feature>
<keyword evidence="2" id="KW-1133">Transmembrane helix</keyword>
<feature type="transmembrane region" description="Helical" evidence="2">
    <location>
        <begin position="49"/>
        <end position="74"/>
    </location>
</feature>